<keyword evidence="2" id="KW-0812">Transmembrane</keyword>
<proteinExistence type="predicted"/>
<keyword evidence="2" id="KW-0472">Membrane</keyword>
<evidence type="ECO:0000313" key="3">
    <source>
        <dbReference type="EMBL" id="KAF9443807.1"/>
    </source>
</evidence>
<dbReference type="EMBL" id="MU151433">
    <property type="protein sequence ID" value="KAF9443807.1"/>
    <property type="molecule type" value="Genomic_DNA"/>
</dbReference>
<name>A0A9P5X3N4_9AGAR</name>
<dbReference type="AlphaFoldDB" id="A0A9P5X3N4"/>
<organism evidence="3 4">
    <name type="scientific">Macrolepiota fuliginosa MF-IS2</name>
    <dbReference type="NCBI Taxonomy" id="1400762"/>
    <lineage>
        <taxon>Eukaryota</taxon>
        <taxon>Fungi</taxon>
        <taxon>Dikarya</taxon>
        <taxon>Basidiomycota</taxon>
        <taxon>Agaricomycotina</taxon>
        <taxon>Agaricomycetes</taxon>
        <taxon>Agaricomycetidae</taxon>
        <taxon>Agaricales</taxon>
        <taxon>Agaricineae</taxon>
        <taxon>Agaricaceae</taxon>
        <taxon>Macrolepiota</taxon>
    </lineage>
</organism>
<sequence length="110" mass="12187">MRTESLSSSKAKEPYTYVTQHILGRVPDFQSVDILLVRYLGYHAFFVALALGFMVTTSNLEKSAATGQYLAFYILRMLKEAGRGRKSLPPSSTSADKQQFGAYARGDAPE</sequence>
<comment type="caution">
    <text evidence="3">The sequence shown here is derived from an EMBL/GenBank/DDBJ whole genome shotgun (WGS) entry which is preliminary data.</text>
</comment>
<evidence type="ECO:0000256" key="1">
    <source>
        <dbReference type="SAM" id="MobiDB-lite"/>
    </source>
</evidence>
<keyword evidence="4" id="KW-1185">Reference proteome</keyword>
<dbReference type="Proteomes" id="UP000807342">
    <property type="component" value="Unassembled WGS sequence"/>
</dbReference>
<protein>
    <submittedName>
        <fullName evidence="3">Uncharacterized protein</fullName>
    </submittedName>
</protein>
<reference evidence="3" key="1">
    <citation type="submission" date="2020-11" db="EMBL/GenBank/DDBJ databases">
        <authorList>
            <consortium name="DOE Joint Genome Institute"/>
            <person name="Ahrendt S."/>
            <person name="Riley R."/>
            <person name="Andreopoulos W."/>
            <person name="Labutti K."/>
            <person name="Pangilinan J."/>
            <person name="Ruiz-Duenas F.J."/>
            <person name="Barrasa J.M."/>
            <person name="Sanchez-Garcia M."/>
            <person name="Camarero S."/>
            <person name="Miyauchi S."/>
            <person name="Serrano A."/>
            <person name="Linde D."/>
            <person name="Babiker R."/>
            <person name="Drula E."/>
            <person name="Ayuso-Fernandez I."/>
            <person name="Pacheco R."/>
            <person name="Padilla G."/>
            <person name="Ferreira P."/>
            <person name="Barriuso J."/>
            <person name="Kellner H."/>
            <person name="Castanera R."/>
            <person name="Alfaro M."/>
            <person name="Ramirez L."/>
            <person name="Pisabarro A.G."/>
            <person name="Kuo A."/>
            <person name="Tritt A."/>
            <person name="Lipzen A."/>
            <person name="He G."/>
            <person name="Yan M."/>
            <person name="Ng V."/>
            <person name="Cullen D."/>
            <person name="Martin F."/>
            <person name="Rosso M.-N."/>
            <person name="Henrissat B."/>
            <person name="Hibbett D."/>
            <person name="Martinez A.T."/>
            <person name="Grigoriev I.V."/>
        </authorList>
    </citation>
    <scope>NUCLEOTIDE SEQUENCE</scope>
    <source>
        <strain evidence="3">MF-IS2</strain>
    </source>
</reference>
<feature type="region of interest" description="Disordered" evidence="1">
    <location>
        <begin position="84"/>
        <end position="110"/>
    </location>
</feature>
<keyword evidence="2" id="KW-1133">Transmembrane helix</keyword>
<evidence type="ECO:0000256" key="2">
    <source>
        <dbReference type="SAM" id="Phobius"/>
    </source>
</evidence>
<accession>A0A9P5X3N4</accession>
<evidence type="ECO:0000313" key="4">
    <source>
        <dbReference type="Proteomes" id="UP000807342"/>
    </source>
</evidence>
<feature type="transmembrane region" description="Helical" evidence="2">
    <location>
        <begin position="36"/>
        <end position="55"/>
    </location>
</feature>
<gene>
    <name evidence="3" type="ORF">P691DRAFT_778662</name>
</gene>